<sequence>MCYKSNPAGGSNPQVNMLLWAAAVLFLLVLAFFFRNPYFVQDVRYVLSRVKIGSLMLKCIQTNFTLLDHFLKVVKAQPDKMFLYFQDESFTYKQADDLSTKAGRAFLQSGLVQQGDTVALFLRNEPVFLWLWFGLLKIGCCGAFLNYNMRSKSLLHCFNLSRAKVLVAAEELLDAVEEILPSLLEQQVTVYVVADRCTTAGVENFNEKMDRASSEPLPKDLRSNVTLQSHAAYIYTSGTTGLPKAVSMSHGKVWGVTLFSSLLGTNSEDVTYVSLPLYHTSALAALSGAIYAGGTMALRNKFSVSQFWDDCRKYNVTVIQYIGETMRYLCNTPKKPNDRSHNVRLAFGNGIRADVWREFLNRFGNIEVREFYGATEGNFSLLNYSGKIGAVGRHTFLHKKVCPYAVVKYDIYKEEPIRNSSGFCIESVFYLSTGEPGLFISKITLRTPFLGYVGDLKQTEKKRLHNVFEQGDMYLNSGDLLRIDGDGFVYFQDRVGDTFRWKGENVATTEVADIITMVDCIKEANVYGVEIQGQEGRAGMAAITLTEGQQFDSAGVFKHVESFLPSYARPLFFRIQDTLEVTGTYKHQKVKLVKEGFDPNGITDPLYVMDKRQNNYVPLTLNIYNSITLGKINM</sequence>
<reference evidence="21" key="2">
    <citation type="submission" date="2025-08" db="UniProtKB">
        <authorList>
            <consortium name="Ensembl"/>
        </authorList>
    </citation>
    <scope>IDENTIFICATION</scope>
</reference>
<dbReference type="GO" id="GO:0005789">
    <property type="term" value="C:endoplasmic reticulum membrane"/>
    <property type="evidence" value="ECO:0007669"/>
    <property type="project" value="TreeGrafter"/>
</dbReference>
<feature type="domain" description="AMP-binding enzyme C-terminal" evidence="20">
    <location>
        <begin position="510"/>
        <end position="586"/>
    </location>
</feature>
<dbReference type="Ensembl" id="ENSSORT00005028667.1">
    <property type="protein sequence ID" value="ENSSORP00005027870.1"/>
    <property type="gene ID" value="ENSSORG00005013025.1"/>
</dbReference>
<feature type="transmembrane region" description="Helical" evidence="18">
    <location>
        <begin position="127"/>
        <end position="147"/>
    </location>
</feature>
<evidence type="ECO:0000256" key="1">
    <source>
        <dbReference type="ARBA" id="ARBA00004651"/>
    </source>
</evidence>
<dbReference type="GO" id="GO:0000166">
    <property type="term" value="F:nucleotide binding"/>
    <property type="evidence" value="ECO:0007669"/>
    <property type="project" value="UniProtKB-KW"/>
</dbReference>
<comment type="catalytic activity">
    <reaction evidence="13">
        <text>a long-chain fatty acid + ATP + CoA = a long-chain fatty acyl-CoA + AMP + diphosphate</text>
        <dbReference type="Rhea" id="RHEA:15421"/>
        <dbReference type="ChEBI" id="CHEBI:30616"/>
        <dbReference type="ChEBI" id="CHEBI:33019"/>
        <dbReference type="ChEBI" id="CHEBI:57287"/>
        <dbReference type="ChEBI" id="CHEBI:57560"/>
        <dbReference type="ChEBI" id="CHEBI:83139"/>
        <dbReference type="ChEBI" id="CHEBI:456215"/>
        <dbReference type="EC" id="6.2.1.3"/>
    </reaction>
    <physiologicalReaction direction="left-to-right" evidence="13">
        <dbReference type="Rhea" id="RHEA:15422"/>
    </physiologicalReaction>
</comment>
<dbReference type="Gene3D" id="3.30.300.30">
    <property type="match status" value="1"/>
</dbReference>
<comment type="similarity">
    <text evidence="2">Belongs to the ATP-dependent AMP-binding enzyme family.</text>
</comment>
<comment type="subcellular location">
    <subcellularLocation>
        <location evidence="1">Cell membrane</location>
        <topology evidence="1">Multi-pass membrane protein</topology>
    </subcellularLocation>
</comment>
<evidence type="ECO:0000313" key="22">
    <source>
        <dbReference type="Proteomes" id="UP000472271"/>
    </source>
</evidence>
<name>A0A673AE62_9TELE</name>
<keyword evidence="5" id="KW-0436">Ligase</keyword>
<accession>A0A673AE62</accession>
<dbReference type="Pfam" id="PF00501">
    <property type="entry name" value="AMP-binding"/>
    <property type="match status" value="1"/>
</dbReference>
<dbReference type="Pfam" id="PF13193">
    <property type="entry name" value="AMP-binding_C"/>
    <property type="match status" value="1"/>
</dbReference>
<keyword evidence="9 18" id="KW-1133">Transmembrane helix</keyword>
<dbReference type="InterPro" id="IPR020845">
    <property type="entry name" value="AMP-binding_CS"/>
</dbReference>
<organism evidence="21 22">
    <name type="scientific">Sphaeramia orbicularis</name>
    <name type="common">orbiculate cardinalfish</name>
    <dbReference type="NCBI Taxonomy" id="375764"/>
    <lineage>
        <taxon>Eukaryota</taxon>
        <taxon>Metazoa</taxon>
        <taxon>Chordata</taxon>
        <taxon>Craniata</taxon>
        <taxon>Vertebrata</taxon>
        <taxon>Euteleostomi</taxon>
        <taxon>Actinopterygii</taxon>
        <taxon>Neopterygii</taxon>
        <taxon>Teleostei</taxon>
        <taxon>Neoteleostei</taxon>
        <taxon>Acanthomorphata</taxon>
        <taxon>Gobiaria</taxon>
        <taxon>Kurtiformes</taxon>
        <taxon>Apogonoidei</taxon>
        <taxon>Apogonidae</taxon>
        <taxon>Apogoninae</taxon>
        <taxon>Sphaeramia</taxon>
    </lineage>
</organism>
<evidence type="ECO:0000313" key="21">
    <source>
        <dbReference type="Ensembl" id="ENSSORP00005027870.1"/>
    </source>
</evidence>
<evidence type="ECO:0000256" key="17">
    <source>
        <dbReference type="ARBA" id="ARBA00048666"/>
    </source>
</evidence>
<dbReference type="SUPFAM" id="SSF56801">
    <property type="entry name" value="Acetyl-CoA synthetase-like"/>
    <property type="match status" value="1"/>
</dbReference>
<gene>
    <name evidence="21" type="primary">LOC115420362</name>
</gene>
<evidence type="ECO:0000259" key="20">
    <source>
        <dbReference type="Pfam" id="PF13193"/>
    </source>
</evidence>
<comment type="catalytic activity">
    <reaction evidence="17">
        <text>tetracosanoate + ATP + CoA = tetracosanoyl-CoA + AMP + diphosphate</text>
        <dbReference type="Rhea" id="RHEA:33639"/>
        <dbReference type="ChEBI" id="CHEBI:30616"/>
        <dbReference type="ChEBI" id="CHEBI:31014"/>
        <dbReference type="ChEBI" id="CHEBI:33019"/>
        <dbReference type="ChEBI" id="CHEBI:57287"/>
        <dbReference type="ChEBI" id="CHEBI:65052"/>
        <dbReference type="ChEBI" id="CHEBI:456215"/>
    </reaction>
    <physiologicalReaction direction="left-to-right" evidence="17">
        <dbReference type="Rhea" id="RHEA:33640"/>
    </physiologicalReaction>
</comment>
<dbReference type="InParanoid" id="A0A673AE62"/>
<evidence type="ECO:0000256" key="6">
    <source>
        <dbReference type="ARBA" id="ARBA00022692"/>
    </source>
</evidence>
<evidence type="ECO:0000256" key="2">
    <source>
        <dbReference type="ARBA" id="ARBA00006432"/>
    </source>
</evidence>
<evidence type="ECO:0000256" key="15">
    <source>
        <dbReference type="ARBA" id="ARBA00036527"/>
    </source>
</evidence>
<proteinExistence type="inferred from homology"/>
<dbReference type="GO" id="GO:0005886">
    <property type="term" value="C:plasma membrane"/>
    <property type="evidence" value="ECO:0007669"/>
    <property type="project" value="UniProtKB-SubCell"/>
</dbReference>
<evidence type="ECO:0000256" key="3">
    <source>
        <dbReference type="ARBA" id="ARBA00022448"/>
    </source>
</evidence>
<dbReference type="InterPro" id="IPR042099">
    <property type="entry name" value="ANL_N_sf"/>
</dbReference>
<dbReference type="Proteomes" id="UP000472271">
    <property type="component" value="Chromosome 6"/>
</dbReference>
<evidence type="ECO:0000256" key="10">
    <source>
        <dbReference type="ARBA" id="ARBA00023055"/>
    </source>
</evidence>
<dbReference type="Gene3D" id="3.40.50.12780">
    <property type="entry name" value="N-terminal domain of ligase-like"/>
    <property type="match status" value="1"/>
</dbReference>
<protein>
    <recommendedName>
        <fullName evidence="14">long-chain-fatty-acid--CoA ligase</fullName>
        <ecNumber evidence="14">6.2.1.3</ecNumber>
    </recommendedName>
    <alternativeName>
        <fullName evidence="16">Long-chain-fatty-acid--CoA ligase</fullName>
    </alternativeName>
</protein>
<evidence type="ECO:0000256" key="5">
    <source>
        <dbReference type="ARBA" id="ARBA00022598"/>
    </source>
</evidence>
<evidence type="ECO:0000256" key="4">
    <source>
        <dbReference type="ARBA" id="ARBA00022475"/>
    </source>
</evidence>
<evidence type="ECO:0000256" key="7">
    <source>
        <dbReference type="ARBA" id="ARBA00022741"/>
    </source>
</evidence>
<keyword evidence="4" id="KW-1003">Cell membrane</keyword>
<dbReference type="GO" id="GO:0044539">
    <property type="term" value="P:long-chain fatty acid import into cell"/>
    <property type="evidence" value="ECO:0007669"/>
    <property type="project" value="TreeGrafter"/>
</dbReference>
<dbReference type="PANTHER" id="PTHR43107">
    <property type="entry name" value="LONG-CHAIN FATTY ACID TRANSPORT PROTEIN"/>
    <property type="match status" value="1"/>
</dbReference>
<keyword evidence="12 18" id="KW-0472">Membrane</keyword>
<evidence type="ECO:0000256" key="14">
    <source>
        <dbReference type="ARBA" id="ARBA00026121"/>
    </source>
</evidence>
<dbReference type="AlphaFoldDB" id="A0A673AE62"/>
<feature type="transmembrane region" description="Helical" evidence="18">
    <location>
        <begin position="17"/>
        <end position="34"/>
    </location>
</feature>
<keyword evidence="11" id="KW-0443">Lipid metabolism</keyword>
<dbReference type="GO" id="GO:0004467">
    <property type="term" value="F:long-chain fatty acid-CoA ligase activity"/>
    <property type="evidence" value="ECO:0007669"/>
    <property type="project" value="UniProtKB-EC"/>
</dbReference>
<evidence type="ECO:0000259" key="19">
    <source>
        <dbReference type="Pfam" id="PF00501"/>
    </source>
</evidence>
<keyword evidence="8" id="KW-0276">Fatty acid metabolism</keyword>
<evidence type="ECO:0000256" key="8">
    <source>
        <dbReference type="ARBA" id="ARBA00022832"/>
    </source>
</evidence>
<keyword evidence="7" id="KW-0547">Nucleotide-binding</keyword>
<evidence type="ECO:0000256" key="9">
    <source>
        <dbReference type="ARBA" id="ARBA00022989"/>
    </source>
</evidence>
<dbReference type="FunFam" id="3.40.50.12780:FF:000005">
    <property type="entry name" value="Solute carrier family 27 member 6"/>
    <property type="match status" value="1"/>
</dbReference>
<dbReference type="PROSITE" id="PS00455">
    <property type="entry name" value="AMP_BINDING"/>
    <property type="match status" value="1"/>
</dbReference>
<comment type="catalytic activity">
    <reaction evidence="15">
        <text>a very long-chain fatty acid + ATP + CoA = a very long-chain fatty acyl-CoA + AMP + diphosphate</text>
        <dbReference type="Rhea" id="RHEA:54536"/>
        <dbReference type="ChEBI" id="CHEBI:30616"/>
        <dbReference type="ChEBI" id="CHEBI:33019"/>
        <dbReference type="ChEBI" id="CHEBI:57287"/>
        <dbReference type="ChEBI" id="CHEBI:58950"/>
        <dbReference type="ChEBI" id="CHEBI:138261"/>
        <dbReference type="ChEBI" id="CHEBI:456215"/>
    </reaction>
    <physiologicalReaction direction="left-to-right" evidence="15">
        <dbReference type="Rhea" id="RHEA:54537"/>
    </physiologicalReaction>
</comment>
<keyword evidence="22" id="KW-1185">Reference proteome</keyword>
<evidence type="ECO:0000256" key="13">
    <source>
        <dbReference type="ARBA" id="ARBA00024484"/>
    </source>
</evidence>
<dbReference type="InterPro" id="IPR045851">
    <property type="entry name" value="AMP-bd_C_sf"/>
</dbReference>
<dbReference type="NCBIfam" id="NF006134">
    <property type="entry name" value="PRK08279.1"/>
    <property type="match status" value="1"/>
</dbReference>
<evidence type="ECO:0000256" key="12">
    <source>
        <dbReference type="ARBA" id="ARBA00023136"/>
    </source>
</evidence>
<feature type="domain" description="AMP-dependent synthetase/ligase" evidence="19">
    <location>
        <begin position="73"/>
        <end position="381"/>
    </location>
</feature>
<evidence type="ECO:0000256" key="11">
    <source>
        <dbReference type="ARBA" id="ARBA00023098"/>
    </source>
</evidence>
<evidence type="ECO:0000256" key="18">
    <source>
        <dbReference type="SAM" id="Phobius"/>
    </source>
</evidence>
<dbReference type="PANTHER" id="PTHR43107:SF4">
    <property type="entry name" value="LONG-CHAIN FATTY ACID TRANSPORT PROTEIN 2"/>
    <property type="match status" value="1"/>
</dbReference>
<dbReference type="InterPro" id="IPR000873">
    <property type="entry name" value="AMP-dep_synth/lig_dom"/>
</dbReference>
<evidence type="ECO:0000256" key="16">
    <source>
        <dbReference type="ARBA" id="ARBA00041297"/>
    </source>
</evidence>
<dbReference type="EC" id="6.2.1.3" evidence="14"/>
<keyword evidence="3" id="KW-0813">Transport</keyword>
<dbReference type="InterPro" id="IPR025110">
    <property type="entry name" value="AMP-bd_C"/>
</dbReference>
<reference evidence="21" key="1">
    <citation type="submission" date="2019-06" db="EMBL/GenBank/DDBJ databases">
        <authorList>
            <consortium name="Wellcome Sanger Institute Data Sharing"/>
        </authorList>
    </citation>
    <scope>NUCLEOTIDE SEQUENCE [LARGE SCALE GENOMIC DNA]</scope>
</reference>
<reference evidence="21" key="3">
    <citation type="submission" date="2025-09" db="UniProtKB">
        <authorList>
            <consortium name="Ensembl"/>
        </authorList>
    </citation>
    <scope>IDENTIFICATION</scope>
</reference>
<keyword evidence="10" id="KW-0445">Lipid transport</keyword>
<keyword evidence="6 18" id="KW-0812">Transmembrane</keyword>
<dbReference type="GO" id="GO:0005324">
    <property type="term" value="F:long-chain fatty acid transmembrane transporter activity"/>
    <property type="evidence" value="ECO:0007669"/>
    <property type="project" value="TreeGrafter"/>
</dbReference>
<dbReference type="FunFam" id="3.30.300.30:FF:000002">
    <property type="entry name" value="Long-chain fatty acid transport protein 1"/>
    <property type="match status" value="1"/>
</dbReference>